<evidence type="ECO:0000313" key="10">
    <source>
        <dbReference type="Proteomes" id="UP000053573"/>
    </source>
</evidence>
<keyword evidence="10" id="KW-1185">Reference proteome</keyword>
<evidence type="ECO:0000256" key="1">
    <source>
        <dbReference type="ARBA" id="ARBA00004141"/>
    </source>
</evidence>
<feature type="domain" description="Rhodopsin" evidence="8">
    <location>
        <begin position="6"/>
        <end position="207"/>
    </location>
</feature>
<feature type="transmembrane region" description="Helical" evidence="7">
    <location>
        <begin position="143"/>
        <end position="163"/>
    </location>
</feature>
<evidence type="ECO:0000256" key="7">
    <source>
        <dbReference type="SAM" id="Phobius"/>
    </source>
</evidence>
<feature type="transmembrane region" description="Helical" evidence="7">
    <location>
        <begin position="28"/>
        <end position="52"/>
    </location>
</feature>
<organism evidence="9 10">
    <name type="scientific">Blastomyces silverae</name>
    <dbReference type="NCBI Taxonomy" id="2060906"/>
    <lineage>
        <taxon>Eukaryota</taxon>
        <taxon>Fungi</taxon>
        <taxon>Dikarya</taxon>
        <taxon>Ascomycota</taxon>
        <taxon>Pezizomycotina</taxon>
        <taxon>Eurotiomycetes</taxon>
        <taxon>Eurotiomycetidae</taxon>
        <taxon>Onygenales</taxon>
        <taxon>Ajellomycetaceae</taxon>
        <taxon>Blastomyces</taxon>
    </lineage>
</organism>
<feature type="transmembrane region" description="Helical" evidence="7">
    <location>
        <begin position="58"/>
        <end position="87"/>
    </location>
</feature>
<dbReference type="Pfam" id="PF20684">
    <property type="entry name" value="Fung_rhodopsin"/>
    <property type="match status" value="1"/>
</dbReference>
<dbReference type="AlphaFoldDB" id="A0A0H1BNW6"/>
<protein>
    <recommendedName>
        <fullName evidence="8">Rhodopsin domain-containing protein</fullName>
    </recommendedName>
</protein>
<keyword evidence="4 7" id="KW-0472">Membrane</keyword>
<evidence type="ECO:0000256" key="2">
    <source>
        <dbReference type="ARBA" id="ARBA00022692"/>
    </source>
</evidence>
<evidence type="ECO:0000256" key="5">
    <source>
        <dbReference type="ARBA" id="ARBA00038359"/>
    </source>
</evidence>
<feature type="region of interest" description="Disordered" evidence="6">
    <location>
        <begin position="228"/>
        <end position="247"/>
    </location>
</feature>
<proteinExistence type="inferred from homology"/>
<reference evidence="10" key="1">
    <citation type="journal article" date="2015" name="PLoS Genet.">
        <title>The dynamic genome and transcriptome of the human fungal pathogen Blastomyces and close relative Emmonsia.</title>
        <authorList>
            <person name="Munoz J.F."/>
            <person name="Gauthier G.M."/>
            <person name="Desjardins C.A."/>
            <person name="Gallo J.E."/>
            <person name="Holder J."/>
            <person name="Sullivan T.D."/>
            <person name="Marty A.J."/>
            <person name="Carmen J.C."/>
            <person name="Chen Z."/>
            <person name="Ding L."/>
            <person name="Gujja S."/>
            <person name="Magrini V."/>
            <person name="Misas E."/>
            <person name="Mitreva M."/>
            <person name="Priest M."/>
            <person name="Saif S."/>
            <person name="Whiston E.A."/>
            <person name="Young S."/>
            <person name="Zeng Q."/>
            <person name="Goldman W.E."/>
            <person name="Mardis E.R."/>
            <person name="Taylor J.W."/>
            <person name="McEwen J.G."/>
            <person name="Clay O.K."/>
            <person name="Klein B.S."/>
            <person name="Cuomo C.A."/>
        </authorList>
    </citation>
    <scope>NUCLEOTIDE SEQUENCE [LARGE SCALE GENOMIC DNA]</scope>
    <source>
        <strain evidence="10">UAMH 139</strain>
    </source>
</reference>
<keyword evidence="2 7" id="KW-0812">Transmembrane</keyword>
<dbReference type="PANTHER" id="PTHR33048:SF55">
    <property type="entry name" value="INTEGRAL MEMBRANE PROTEIN"/>
    <property type="match status" value="1"/>
</dbReference>
<comment type="similarity">
    <text evidence="5">Belongs to the SAT4 family.</text>
</comment>
<feature type="region of interest" description="Disordered" evidence="6">
    <location>
        <begin position="260"/>
        <end position="286"/>
    </location>
</feature>
<comment type="subcellular location">
    <subcellularLocation>
        <location evidence="1">Membrane</location>
        <topology evidence="1">Multi-pass membrane protein</topology>
    </subcellularLocation>
</comment>
<feature type="compositionally biased region" description="Basic and acidic residues" evidence="6">
    <location>
        <begin position="277"/>
        <end position="286"/>
    </location>
</feature>
<accession>A0A0H1BNW6</accession>
<dbReference type="STRING" id="2060906.A0A0H1BNW6"/>
<dbReference type="OrthoDB" id="444631at2759"/>
<gene>
    <name evidence="9" type="ORF">EMPG_09845</name>
</gene>
<evidence type="ECO:0000313" key="9">
    <source>
        <dbReference type="EMBL" id="KLJ10831.1"/>
    </source>
</evidence>
<feature type="transmembrane region" description="Helical" evidence="7">
    <location>
        <begin position="108"/>
        <end position="131"/>
    </location>
</feature>
<dbReference type="InterPro" id="IPR049326">
    <property type="entry name" value="Rhodopsin_dom_fungi"/>
</dbReference>
<dbReference type="Proteomes" id="UP000053573">
    <property type="component" value="Unassembled WGS sequence"/>
</dbReference>
<dbReference type="InterPro" id="IPR052337">
    <property type="entry name" value="SAT4-like"/>
</dbReference>
<dbReference type="GO" id="GO:0016020">
    <property type="term" value="C:membrane"/>
    <property type="evidence" value="ECO:0007669"/>
    <property type="project" value="UniProtKB-SubCell"/>
</dbReference>
<evidence type="ECO:0000259" key="8">
    <source>
        <dbReference type="Pfam" id="PF20684"/>
    </source>
</evidence>
<comment type="caution">
    <text evidence="9">The sequence shown here is derived from an EMBL/GenBank/DDBJ whole genome shotgun (WGS) entry which is preliminary data.</text>
</comment>
<name>A0A0H1BNW6_9EURO</name>
<sequence>MLNGTVCQWAFGKHKEDVMHVLLKSLKLYFFAQILYKVNIGLTKISILPLYIQVFVRPWFTTTCWACIGIVTAFTIGTCVSSVFQCSPVAYAFGKSIVGGGKRINTRAFWYANAVFNISTDFIIVGLPVPVIAKLQLPTGTKIALYGVFTVGMVVCVTSILRITTLDIAISHLDTSWTNIGSSMWTVIESNLDIICACLPPLWRPLSVAFPRVFGRFNRATSAKQSRYKLTHGSGGPKMSSSAAGDGTAAAANAIQLQSVEQQRRKHDVSWMTITKSSDERGRENE</sequence>
<evidence type="ECO:0000256" key="3">
    <source>
        <dbReference type="ARBA" id="ARBA00022989"/>
    </source>
</evidence>
<evidence type="ECO:0000256" key="6">
    <source>
        <dbReference type="SAM" id="MobiDB-lite"/>
    </source>
</evidence>
<dbReference type="PANTHER" id="PTHR33048">
    <property type="entry name" value="PTH11-LIKE INTEGRAL MEMBRANE PROTEIN (AFU_ORTHOLOGUE AFUA_5G11245)"/>
    <property type="match status" value="1"/>
</dbReference>
<evidence type="ECO:0000256" key="4">
    <source>
        <dbReference type="ARBA" id="ARBA00023136"/>
    </source>
</evidence>
<dbReference type="EMBL" id="LDEV01001879">
    <property type="protein sequence ID" value="KLJ10831.1"/>
    <property type="molecule type" value="Genomic_DNA"/>
</dbReference>
<keyword evidence="3 7" id="KW-1133">Transmembrane helix</keyword>